<organism evidence="3 4">
    <name type="scientific">Methylobacterium goesingense</name>
    <dbReference type="NCBI Taxonomy" id="243690"/>
    <lineage>
        <taxon>Bacteria</taxon>
        <taxon>Pseudomonadati</taxon>
        <taxon>Pseudomonadota</taxon>
        <taxon>Alphaproteobacteria</taxon>
        <taxon>Hyphomicrobiales</taxon>
        <taxon>Methylobacteriaceae</taxon>
        <taxon>Methylobacterium</taxon>
    </lineage>
</organism>
<feature type="compositionally biased region" description="Basic and acidic residues" evidence="1">
    <location>
        <begin position="191"/>
        <end position="203"/>
    </location>
</feature>
<name>A0ABV2L255_9HYPH</name>
<feature type="region of interest" description="Disordered" evidence="1">
    <location>
        <begin position="118"/>
        <end position="287"/>
    </location>
</feature>
<feature type="signal peptide" evidence="2">
    <location>
        <begin position="1"/>
        <end position="31"/>
    </location>
</feature>
<feature type="chain" id="PRO_5047458265" description="PepSY domain-containing protein" evidence="2">
    <location>
        <begin position="32"/>
        <end position="309"/>
    </location>
</feature>
<gene>
    <name evidence="3" type="ORF">ABID43_001440</name>
</gene>
<evidence type="ECO:0000313" key="3">
    <source>
        <dbReference type="EMBL" id="MET3691915.1"/>
    </source>
</evidence>
<dbReference type="EMBL" id="JBEPMM010000002">
    <property type="protein sequence ID" value="MET3691915.1"/>
    <property type="molecule type" value="Genomic_DNA"/>
</dbReference>
<feature type="compositionally biased region" description="Low complexity" evidence="1">
    <location>
        <begin position="234"/>
        <end position="246"/>
    </location>
</feature>
<sequence>MRAFPSRRASTAGSLALLLCLTALGPGTAQAQFAYEPGLFMPPRAVVWRLNERGFTEVTRPRFDGQAYIVEASNPYGERVRLFVDARDGRILGRQRLDAPPPEMRARVVRRAPGYGWTEEDEAPRRPIREAERIVPPADIPFPQTQPRRPPADFAGRSDLAARPDLVPRAATPSRAEPADRNPMGLNPDARTPEARPKSETPRKVVRLNPPPKPAAPPATPEAPKLSDVPAVAPSPEAKPGAASAAAPPPQAMTPATSGTTTTPAAVQPPPDKAAQNWKDVPADAKRPVRVIGGATIVPGTTAKDADKD</sequence>
<proteinExistence type="predicted"/>
<keyword evidence="4" id="KW-1185">Reference proteome</keyword>
<protein>
    <recommendedName>
        <fullName evidence="5">PepSY domain-containing protein</fullName>
    </recommendedName>
</protein>
<evidence type="ECO:0000256" key="1">
    <source>
        <dbReference type="SAM" id="MobiDB-lite"/>
    </source>
</evidence>
<evidence type="ECO:0000256" key="2">
    <source>
        <dbReference type="SAM" id="SignalP"/>
    </source>
</evidence>
<dbReference type="Proteomes" id="UP001549145">
    <property type="component" value="Unassembled WGS sequence"/>
</dbReference>
<reference evidence="3 4" key="1">
    <citation type="submission" date="2024-06" db="EMBL/GenBank/DDBJ databases">
        <title>Genomic Encyclopedia of Type Strains, Phase IV (KMG-IV): sequencing the most valuable type-strain genomes for metagenomic binning, comparative biology and taxonomic classification.</title>
        <authorList>
            <person name="Goeker M."/>
        </authorList>
    </citation>
    <scope>NUCLEOTIDE SEQUENCE [LARGE SCALE GENOMIC DNA]</scope>
    <source>
        <strain evidence="3 4">DSM 21331</strain>
    </source>
</reference>
<dbReference type="RefSeq" id="WP_238281114.1">
    <property type="nucleotide sequence ID" value="NZ_BPQL01000117.1"/>
</dbReference>
<accession>A0ABV2L255</accession>
<comment type="caution">
    <text evidence="3">The sequence shown here is derived from an EMBL/GenBank/DDBJ whole genome shotgun (WGS) entry which is preliminary data.</text>
</comment>
<feature type="compositionally biased region" description="Basic and acidic residues" evidence="1">
    <location>
        <begin position="123"/>
        <end position="133"/>
    </location>
</feature>
<feature type="compositionally biased region" description="Low complexity" evidence="1">
    <location>
        <begin position="253"/>
        <end position="266"/>
    </location>
</feature>
<keyword evidence="2" id="KW-0732">Signal</keyword>
<evidence type="ECO:0000313" key="4">
    <source>
        <dbReference type="Proteomes" id="UP001549145"/>
    </source>
</evidence>
<evidence type="ECO:0008006" key="5">
    <source>
        <dbReference type="Google" id="ProtNLM"/>
    </source>
</evidence>
<feature type="compositionally biased region" description="Pro residues" evidence="1">
    <location>
        <begin position="209"/>
        <end position="221"/>
    </location>
</feature>